<protein>
    <submittedName>
        <fullName evidence="3">Peptidoglycan-binding protein LysM</fullName>
    </submittedName>
</protein>
<evidence type="ECO:0000313" key="3">
    <source>
        <dbReference type="EMBL" id="MEE2567572.1"/>
    </source>
</evidence>
<dbReference type="CDD" id="cd00118">
    <property type="entry name" value="LysM"/>
    <property type="match status" value="1"/>
</dbReference>
<dbReference type="PROSITE" id="PS50914">
    <property type="entry name" value="BON"/>
    <property type="match status" value="1"/>
</dbReference>
<name>A0ABU7M209_9PROT</name>
<feature type="domain" description="BON" evidence="1">
    <location>
        <begin position="22"/>
        <end position="90"/>
    </location>
</feature>
<evidence type="ECO:0000313" key="4">
    <source>
        <dbReference type="Proteomes" id="UP001310692"/>
    </source>
</evidence>
<comment type="caution">
    <text evidence="3">The sequence shown here is derived from an EMBL/GenBank/DDBJ whole genome shotgun (WGS) entry which is preliminary data.</text>
</comment>
<dbReference type="InterPro" id="IPR052196">
    <property type="entry name" value="Bact_Kbp"/>
</dbReference>
<feature type="domain" description="LysM" evidence="2">
    <location>
        <begin position="96"/>
        <end position="145"/>
    </location>
</feature>
<sequence>MFNLINVVAEAGKALGFDRSKSRDENRDVVEREIRSLDVEGAKDVELDIEDDKVVLKGQGLSQAAKEKLLMAAGNIKGVAGVHDKIIAAKKEAAGNFHTVKSGESLSKIAQQHYGKANEYNKIFEANKPMLDHPDRIYPGQLLRIPPKGK</sequence>
<dbReference type="PROSITE" id="PS51782">
    <property type="entry name" value="LYSM"/>
    <property type="match status" value="1"/>
</dbReference>
<dbReference type="Pfam" id="PF04972">
    <property type="entry name" value="BON"/>
    <property type="match status" value="1"/>
</dbReference>
<dbReference type="InterPro" id="IPR036779">
    <property type="entry name" value="LysM_dom_sf"/>
</dbReference>
<evidence type="ECO:0000259" key="2">
    <source>
        <dbReference type="PROSITE" id="PS51782"/>
    </source>
</evidence>
<dbReference type="InterPro" id="IPR007055">
    <property type="entry name" value="BON_dom"/>
</dbReference>
<dbReference type="Gene3D" id="3.10.350.10">
    <property type="entry name" value="LysM domain"/>
    <property type="match status" value="1"/>
</dbReference>
<dbReference type="EMBL" id="JAZDRO010000006">
    <property type="protein sequence ID" value="MEE2567572.1"/>
    <property type="molecule type" value="Genomic_DNA"/>
</dbReference>
<keyword evidence="4" id="KW-1185">Reference proteome</keyword>
<accession>A0ABU7M209</accession>
<dbReference type="SUPFAM" id="SSF54106">
    <property type="entry name" value="LysM domain"/>
    <property type="match status" value="1"/>
</dbReference>
<dbReference type="RefSeq" id="WP_330197137.1">
    <property type="nucleotide sequence ID" value="NZ_JAZDRO010000006.1"/>
</dbReference>
<dbReference type="PANTHER" id="PTHR34700">
    <property type="entry name" value="POTASSIUM BINDING PROTEIN KBP"/>
    <property type="match status" value="1"/>
</dbReference>
<dbReference type="SMART" id="SM00257">
    <property type="entry name" value="LysM"/>
    <property type="match status" value="1"/>
</dbReference>
<gene>
    <name evidence="3" type="primary">lysM</name>
    <name evidence="3" type="ORF">V0U35_12870</name>
</gene>
<dbReference type="PANTHER" id="PTHR34700:SF8">
    <property type="entry name" value="POTASSIUM BINDING PROTEIN KBP"/>
    <property type="match status" value="1"/>
</dbReference>
<proteinExistence type="predicted"/>
<organism evidence="3 4">
    <name type="scientific">Hyphobacterium marinum</name>
    <dbReference type="NCBI Taxonomy" id="3116574"/>
    <lineage>
        <taxon>Bacteria</taxon>
        <taxon>Pseudomonadati</taxon>
        <taxon>Pseudomonadota</taxon>
        <taxon>Alphaproteobacteria</taxon>
        <taxon>Maricaulales</taxon>
        <taxon>Maricaulaceae</taxon>
        <taxon>Hyphobacterium</taxon>
    </lineage>
</organism>
<evidence type="ECO:0000259" key="1">
    <source>
        <dbReference type="PROSITE" id="PS50914"/>
    </source>
</evidence>
<dbReference type="NCBIfam" id="NF008399">
    <property type="entry name" value="PRK11198.1"/>
    <property type="match status" value="1"/>
</dbReference>
<dbReference type="Pfam" id="PF01476">
    <property type="entry name" value="LysM"/>
    <property type="match status" value="1"/>
</dbReference>
<dbReference type="Proteomes" id="UP001310692">
    <property type="component" value="Unassembled WGS sequence"/>
</dbReference>
<reference evidence="3 4" key="1">
    <citation type="submission" date="2024-01" db="EMBL/GenBank/DDBJ databases">
        <title>Hyphobacterium bacterium isolated from marine sediment.</title>
        <authorList>
            <person name="Zhao S."/>
        </authorList>
    </citation>
    <scope>NUCLEOTIDE SEQUENCE [LARGE SCALE GENOMIC DNA]</scope>
    <source>
        <strain evidence="3 4">Y60-23</strain>
    </source>
</reference>
<dbReference type="InterPro" id="IPR018392">
    <property type="entry name" value="LysM"/>
</dbReference>